<dbReference type="Gene3D" id="1.20.5.50">
    <property type="match status" value="1"/>
</dbReference>
<evidence type="ECO:0000256" key="6">
    <source>
        <dbReference type="ARBA" id="ARBA00023054"/>
    </source>
</evidence>
<dbReference type="GO" id="GO:0000921">
    <property type="term" value="P:septin ring assembly"/>
    <property type="evidence" value="ECO:0007669"/>
    <property type="project" value="TreeGrafter"/>
</dbReference>
<feature type="coiled-coil region" evidence="12">
    <location>
        <begin position="19"/>
        <end position="53"/>
    </location>
</feature>
<dbReference type="PANTHER" id="PTHR34981:SF1">
    <property type="entry name" value="CELL DIVISION PROTEIN ZAPA"/>
    <property type="match status" value="1"/>
</dbReference>
<evidence type="ECO:0000256" key="8">
    <source>
        <dbReference type="ARBA" id="ARBA00023306"/>
    </source>
</evidence>
<dbReference type="Proteomes" id="UP001165393">
    <property type="component" value="Unassembled WGS sequence"/>
</dbReference>
<evidence type="ECO:0000256" key="12">
    <source>
        <dbReference type="SAM" id="Coils"/>
    </source>
</evidence>
<keyword evidence="14" id="KW-1185">Reference proteome</keyword>
<protein>
    <recommendedName>
        <fullName evidence="3">Cell division protein ZapA</fullName>
    </recommendedName>
    <alternativeName>
        <fullName evidence="11">Z ring-associated protein ZapA</fullName>
    </alternativeName>
</protein>
<keyword evidence="7" id="KW-0717">Septation</keyword>
<dbReference type="GO" id="GO:0005829">
    <property type="term" value="C:cytosol"/>
    <property type="evidence" value="ECO:0007669"/>
    <property type="project" value="TreeGrafter"/>
</dbReference>
<dbReference type="Gene3D" id="3.30.160.880">
    <property type="entry name" value="Cell division protein ZapA protomer, N-terminal domain"/>
    <property type="match status" value="1"/>
</dbReference>
<dbReference type="PANTHER" id="PTHR34981">
    <property type="entry name" value="CELL DIVISION PROTEIN ZAPA"/>
    <property type="match status" value="1"/>
</dbReference>
<dbReference type="GO" id="GO:0032153">
    <property type="term" value="C:cell division site"/>
    <property type="evidence" value="ECO:0007669"/>
    <property type="project" value="TreeGrafter"/>
</dbReference>
<keyword evidence="5 13" id="KW-0132">Cell division</keyword>
<dbReference type="InterPro" id="IPR036192">
    <property type="entry name" value="Cell_div_ZapA-like_sf"/>
</dbReference>
<evidence type="ECO:0000256" key="2">
    <source>
        <dbReference type="ARBA" id="ARBA00010074"/>
    </source>
</evidence>
<proteinExistence type="inferred from homology"/>
<dbReference type="GO" id="GO:0000917">
    <property type="term" value="P:division septum assembly"/>
    <property type="evidence" value="ECO:0007669"/>
    <property type="project" value="UniProtKB-KW"/>
</dbReference>
<keyword evidence="8" id="KW-0131">Cell cycle</keyword>
<evidence type="ECO:0000256" key="10">
    <source>
        <dbReference type="ARBA" id="ARBA00026068"/>
    </source>
</evidence>
<dbReference type="GO" id="GO:0030428">
    <property type="term" value="C:cell septum"/>
    <property type="evidence" value="ECO:0007669"/>
    <property type="project" value="TreeGrafter"/>
</dbReference>
<accession>A0AA41W4Z8</accession>
<keyword evidence="6 12" id="KW-0175">Coiled coil</keyword>
<comment type="subunit">
    <text evidence="10">Homodimer. Interacts with FtsZ.</text>
</comment>
<evidence type="ECO:0000313" key="14">
    <source>
        <dbReference type="Proteomes" id="UP001165393"/>
    </source>
</evidence>
<dbReference type="Pfam" id="PF05164">
    <property type="entry name" value="ZapA"/>
    <property type="match status" value="1"/>
</dbReference>
<organism evidence="13 14">
    <name type="scientific">Echinimonas agarilytica</name>
    <dbReference type="NCBI Taxonomy" id="1215918"/>
    <lineage>
        <taxon>Bacteria</taxon>
        <taxon>Pseudomonadati</taxon>
        <taxon>Pseudomonadota</taxon>
        <taxon>Gammaproteobacteria</taxon>
        <taxon>Alteromonadales</taxon>
        <taxon>Echinimonadaceae</taxon>
        <taxon>Echinimonas</taxon>
    </lineage>
</organism>
<comment type="similarity">
    <text evidence="2">Belongs to the ZapA family. Type 1 subfamily.</text>
</comment>
<comment type="function">
    <text evidence="9">Activator of cell division through the inhibition of FtsZ GTPase activity, therefore promoting FtsZ assembly into bundles of protofilaments necessary for the formation of the division Z ring. It is recruited early at mid-cell but it is not essential for cell division.</text>
</comment>
<dbReference type="EMBL" id="JAMQGP010000001">
    <property type="protein sequence ID" value="MCM2678888.1"/>
    <property type="molecule type" value="Genomic_DNA"/>
</dbReference>
<evidence type="ECO:0000256" key="3">
    <source>
        <dbReference type="ARBA" id="ARBA00015195"/>
    </source>
</evidence>
<evidence type="ECO:0000256" key="4">
    <source>
        <dbReference type="ARBA" id="ARBA00022490"/>
    </source>
</evidence>
<name>A0AA41W4Z8_9GAMM</name>
<dbReference type="InterPro" id="IPR042233">
    <property type="entry name" value="Cell_div_ZapA_N"/>
</dbReference>
<dbReference type="AlphaFoldDB" id="A0AA41W4Z8"/>
<dbReference type="RefSeq" id="WP_251260236.1">
    <property type="nucleotide sequence ID" value="NZ_JAMQGP010000001.1"/>
</dbReference>
<evidence type="ECO:0000256" key="5">
    <source>
        <dbReference type="ARBA" id="ARBA00022618"/>
    </source>
</evidence>
<gene>
    <name evidence="13" type="ORF">NAF29_04255</name>
</gene>
<evidence type="ECO:0000256" key="11">
    <source>
        <dbReference type="ARBA" id="ARBA00033158"/>
    </source>
</evidence>
<dbReference type="InterPro" id="IPR007838">
    <property type="entry name" value="Cell_div_ZapA-like"/>
</dbReference>
<sequence>MRMTNEEFEIKLLGRKFTMRCAEEETHDLREAAAILEQKLEQLCGERSQHNIEQIALLAALNLSHDLLLEQRRSEAYIKSMDSRIKTLQATVERALNKPRTMVDNG</sequence>
<dbReference type="GO" id="GO:0043093">
    <property type="term" value="P:FtsZ-dependent cytokinesis"/>
    <property type="evidence" value="ECO:0007669"/>
    <property type="project" value="TreeGrafter"/>
</dbReference>
<dbReference type="SUPFAM" id="SSF102829">
    <property type="entry name" value="Cell division protein ZapA-like"/>
    <property type="match status" value="1"/>
</dbReference>
<comment type="caution">
    <text evidence="13">The sequence shown here is derived from an EMBL/GenBank/DDBJ whole genome shotgun (WGS) entry which is preliminary data.</text>
</comment>
<keyword evidence="4" id="KW-0963">Cytoplasm</keyword>
<evidence type="ECO:0000256" key="9">
    <source>
        <dbReference type="ARBA" id="ARBA00024910"/>
    </source>
</evidence>
<comment type="subcellular location">
    <subcellularLocation>
        <location evidence="1">Cytoplasm</location>
    </subcellularLocation>
</comment>
<reference evidence="13 14" key="1">
    <citation type="journal article" date="2013" name="Antonie Van Leeuwenhoek">
        <title>Echinimonas agarilytica gen. nov., sp. nov., a new gammaproteobacterium isolated from the sea urchin Strongylocentrotus intermedius.</title>
        <authorList>
            <person name="Nedashkovskaya O.I."/>
            <person name="Stenkova A.M."/>
            <person name="Zhukova N.V."/>
            <person name="Van Trappen S."/>
            <person name="Lee J.S."/>
            <person name="Kim S.B."/>
        </authorList>
    </citation>
    <scope>NUCLEOTIDE SEQUENCE [LARGE SCALE GENOMIC DNA]</scope>
    <source>
        <strain evidence="13 14">KMM 6351</strain>
    </source>
</reference>
<evidence type="ECO:0000256" key="7">
    <source>
        <dbReference type="ARBA" id="ARBA00023210"/>
    </source>
</evidence>
<evidence type="ECO:0000256" key="1">
    <source>
        <dbReference type="ARBA" id="ARBA00004496"/>
    </source>
</evidence>
<evidence type="ECO:0000313" key="13">
    <source>
        <dbReference type="EMBL" id="MCM2678888.1"/>
    </source>
</evidence>